<protein>
    <recommendedName>
        <fullName evidence="1">Crocagin biosynthetic protein CgnE/B domain-containing protein</fullName>
    </recommendedName>
</protein>
<accession>A0A1H5IGL5</accession>
<feature type="domain" description="Crocagin biosynthetic protein CgnE/B" evidence="1">
    <location>
        <begin position="37"/>
        <end position="325"/>
    </location>
</feature>
<evidence type="ECO:0000259" key="1">
    <source>
        <dbReference type="Pfam" id="PF26231"/>
    </source>
</evidence>
<dbReference type="Proteomes" id="UP000183613">
    <property type="component" value="Unassembled WGS sequence"/>
</dbReference>
<dbReference type="RefSeq" id="WP_241486139.1">
    <property type="nucleotide sequence ID" value="NZ_FNUD01000002.1"/>
</dbReference>
<dbReference type="AlphaFoldDB" id="A0A1H5IGL5"/>
<gene>
    <name evidence="2" type="ORF">SAMN04489800_0687</name>
</gene>
<reference evidence="2" key="1">
    <citation type="submission" date="2016-10" db="EMBL/GenBank/DDBJ databases">
        <authorList>
            <person name="Varghese N."/>
            <person name="Submissions S."/>
        </authorList>
    </citation>
    <scope>NUCLEOTIDE SEQUENCE [LARGE SCALE GENOMIC DNA]</scope>
    <source>
        <strain evidence="2">LMG 25555</strain>
    </source>
</reference>
<dbReference type="InterPro" id="IPR058799">
    <property type="entry name" value="CgnE_B"/>
</dbReference>
<evidence type="ECO:0000313" key="3">
    <source>
        <dbReference type="Proteomes" id="UP000183613"/>
    </source>
</evidence>
<keyword evidence="3" id="KW-1185">Reference proteome</keyword>
<dbReference type="EMBL" id="FNUD01000002">
    <property type="protein sequence ID" value="SEE39349.1"/>
    <property type="molecule type" value="Genomic_DNA"/>
</dbReference>
<evidence type="ECO:0000313" key="2">
    <source>
        <dbReference type="EMBL" id="SEE39349.1"/>
    </source>
</evidence>
<name>A0A1H5IGL5_PSEDM</name>
<comment type="caution">
    <text evidence="2">The sequence shown here is derived from an EMBL/GenBank/DDBJ whole genome shotgun (WGS) entry which is preliminary data.</text>
</comment>
<organism evidence="2 3">
    <name type="scientific">Pseudomonas deceptionensis</name>
    <dbReference type="NCBI Taxonomy" id="882211"/>
    <lineage>
        <taxon>Bacteria</taxon>
        <taxon>Pseudomonadati</taxon>
        <taxon>Pseudomonadota</taxon>
        <taxon>Gammaproteobacteria</taxon>
        <taxon>Pseudomonadales</taxon>
        <taxon>Pseudomonadaceae</taxon>
        <taxon>Pseudomonas</taxon>
    </lineage>
</organism>
<dbReference type="Pfam" id="PF26231">
    <property type="entry name" value="CgnE_B"/>
    <property type="match status" value="1"/>
</dbReference>
<proteinExistence type="predicted"/>
<sequence length="329" mass="36438">MYARERQDKERILIGAHFPLEGMPVPANNVPFNLKDSWIVSDNTIFLQRCTAQGFKTQSLNEIEFLPAQSLVFAFCNEAARRTFEIAKQTPAKKSVFCAVHVFEASVKSALYGLDLILKSDFDDALQKQRLVLTQLDSCRQFNLDGGNSQARVTISEQATPYAMIKEDINSYFIHSIAEFFEVHFAHMNAHAPCPFQFNGHLTISGILTVLRKPPTSTDIALKIALEKLTHNVAQHTALLTVENNILTSFRINDTEHKELLNCAAGVRGLKLTEFAVGVNKAIAPFIDYRINAQMNEGISGVHVALGDGSSGYHIDFLSPGVAFRPSPG</sequence>